<evidence type="ECO:0000313" key="3">
    <source>
        <dbReference type="Proteomes" id="UP000218267"/>
    </source>
</evidence>
<feature type="domain" description="Sulfatase-modifying factor enzyme-like" evidence="1">
    <location>
        <begin position="54"/>
        <end position="360"/>
    </location>
</feature>
<accession>A0A1Y1CP84</accession>
<dbReference type="AlphaFoldDB" id="A0A1Y1CP84"/>
<evidence type="ECO:0000259" key="1">
    <source>
        <dbReference type="Pfam" id="PF03781"/>
    </source>
</evidence>
<organism evidence="2 3">
    <name type="scientific">Labilibaculum antarcticum</name>
    <dbReference type="NCBI Taxonomy" id="1717717"/>
    <lineage>
        <taxon>Bacteria</taxon>
        <taxon>Pseudomonadati</taxon>
        <taxon>Bacteroidota</taxon>
        <taxon>Bacteroidia</taxon>
        <taxon>Marinilabiliales</taxon>
        <taxon>Marinifilaceae</taxon>
        <taxon>Labilibaculum</taxon>
    </lineage>
</organism>
<dbReference type="Proteomes" id="UP000218267">
    <property type="component" value="Chromosome"/>
</dbReference>
<dbReference type="PANTHER" id="PTHR23150">
    <property type="entry name" value="SULFATASE MODIFYING FACTOR 1, 2"/>
    <property type="match status" value="1"/>
</dbReference>
<dbReference type="Gene3D" id="3.90.1580.10">
    <property type="entry name" value="paralog of FGE (formylglycine-generating enzyme)"/>
    <property type="match status" value="1"/>
</dbReference>
<dbReference type="EMBL" id="AP018042">
    <property type="protein sequence ID" value="BAX82236.1"/>
    <property type="molecule type" value="Genomic_DNA"/>
</dbReference>
<dbReference type="InterPro" id="IPR051043">
    <property type="entry name" value="Sulfatase_Mod_Factor_Kinase"/>
</dbReference>
<dbReference type="OrthoDB" id="9768004at2"/>
<name>A0A1Y1CP84_9BACT</name>
<dbReference type="SUPFAM" id="SSF56436">
    <property type="entry name" value="C-type lectin-like"/>
    <property type="match status" value="1"/>
</dbReference>
<dbReference type="PROSITE" id="PS51257">
    <property type="entry name" value="PROKAR_LIPOPROTEIN"/>
    <property type="match status" value="1"/>
</dbReference>
<proteinExistence type="predicted"/>
<dbReference type="PANTHER" id="PTHR23150:SF19">
    <property type="entry name" value="FORMYLGLYCINE-GENERATING ENZYME"/>
    <property type="match status" value="1"/>
</dbReference>
<protein>
    <submittedName>
        <fullName evidence="2">Sulfatase</fullName>
    </submittedName>
</protein>
<sequence>MSKIQIFCIITSMLFVACKSTPKETSITIENKAEKKACCENIPNRFTSEKEVKADEMVWIEGGTFMMGGDDKQARDDEFPKHEVTVSGFYMDAHEVTNAQFMEFAEATGYVTEAEKKPDWEEIKKQLPPGTPEPDDSVLAPASLTFFAPNHSVNLNNNAAWWAWTLGANWRHPQGPDSSIDNKLNFPVVHVSWNDVMAYCKWAGKRLPTEAEWEFAARGGLIDNIYPWGNEDIDLGKIKANSWQGQFPNINEEKDGFYKSAPVKTFAPNEYGLYDMAGNVWEWCSDTYHYDYYKTIKGTSVNPKGPETSYDPNEPGVFKKVTRGGSFLCNTAYCSGYRVAARMKSSIDTGMEHTGFRCVKDK</sequence>
<dbReference type="InterPro" id="IPR005532">
    <property type="entry name" value="SUMF_dom"/>
</dbReference>
<evidence type="ECO:0000313" key="2">
    <source>
        <dbReference type="EMBL" id="BAX82236.1"/>
    </source>
</evidence>
<reference evidence="2 3" key="1">
    <citation type="journal article" date="2018" name="Mar. Genomics">
        <title>Complete genome sequence of Marinifilaceae bacterium strain SPP2, isolated from the Antarctic marine sediment.</title>
        <authorList>
            <person name="Watanabe M."/>
            <person name="Kojima H."/>
            <person name="Fukui M."/>
        </authorList>
    </citation>
    <scope>NUCLEOTIDE SEQUENCE [LARGE SCALE GENOMIC DNA]</scope>
    <source>
        <strain evidence="2 3">SPP2</strain>
    </source>
</reference>
<reference evidence="3" key="2">
    <citation type="journal article" date="2020" name="Antonie Van Leeuwenhoek">
        <title>Labilibaculum antarcticum sp. nov., a novel facultative anaerobic, psychrotorelant bacterium isolated from marine sediment of Antarctica.</title>
        <authorList>
            <person name="Watanabe M."/>
            <person name="Kojima H."/>
            <person name="Fukui M."/>
        </authorList>
    </citation>
    <scope>NUCLEOTIDE SEQUENCE [LARGE SCALE GENOMIC DNA]</scope>
    <source>
        <strain evidence="3">SPP2</strain>
    </source>
</reference>
<dbReference type="GO" id="GO:0120147">
    <property type="term" value="F:formylglycine-generating oxidase activity"/>
    <property type="evidence" value="ECO:0007669"/>
    <property type="project" value="TreeGrafter"/>
</dbReference>
<keyword evidence="3" id="KW-1185">Reference proteome</keyword>
<gene>
    <name evidence="2" type="ORF">ALGA_3944</name>
</gene>
<dbReference type="RefSeq" id="WP_096432359.1">
    <property type="nucleotide sequence ID" value="NZ_AP018042.1"/>
</dbReference>
<dbReference type="InterPro" id="IPR016187">
    <property type="entry name" value="CTDL_fold"/>
</dbReference>
<dbReference type="InterPro" id="IPR042095">
    <property type="entry name" value="SUMF_sf"/>
</dbReference>
<dbReference type="KEGG" id="mbas:ALGA_3944"/>
<dbReference type="Pfam" id="PF03781">
    <property type="entry name" value="FGE-sulfatase"/>
    <property type="match status" value="1"/>
</dbReference>